<accession>A0ABV6LXL0</accession>
<feature type="transmembrane region" description="Helical" evidence="1">
    <location>
        <begin position="53"/>
        <end position="74"/>
    </location>
</feature>
<evidence type="ECO:0000313" key="3">
    <source>
        <dbReference type="Proteomes" id="UP001589867"/>
    </source>
</evidence>
<feature type="transmembrane region" description="Helical" evidence="1">
    <location>
        <begin position="314"/>
        <end position="335"/>
    </location>
</feature>
<keyword evidence="1" id="KW-0472">Membrane</keyword>
<dbReference type="Proteomes" id="UP001589867">
    <property type="component" value="Unassembled WGS sequence"/>
</dbReference>
<gene>
    <name evidence="2" type="ORF">ACFFIA_04835</name>
</gene>
<reference evidence="2 3" key="1">
    <citation type="submission" date="2024-09" db="EMBL/GenBank/DDBJ databases">
        <authorList>
            <person name="Sun Q."/>
            <person name="Mori K."/>
        </authorList>
    </citation>
    <scope>NUCLEOTIDE SEQUENCE [LARGE SCALE GENOMIC DNA]</scope>
    <source>
        <strain evidence="2 3">TBRC 3947</strain>
    </source>
</reference>
<proteinExistence type="predicted"/>
<protein>
    <submittedName>
        <fullName evidence="2">Uncharacterized protein</fullName>
    </submittedName>
</protein>
<evidence type="ECO:0000313" key="2">
    <source>
        <dbReference type="EMBL" id="MFC0526978.1"/>
    </source>
</evidence>
<keyword evidence="1" id="KW-1133">Transmembrane helix</keyword>
<comment type="caution">
    <text evidence="2">The sequence shown here is derived from an EMBL/GenBank/DDBJ whole genome shotgun (WGS) entry which is preliminary data.</text>
</comment>
<evidence type="ECO:0000256" key="1">
    <source>
        <dbReference type="SAM" id="Phobius"/>
    </source>
</evidence>
<feature type="transmembrane region" description="Helical" evidence="1">
    <location>
        <begin position="267"/>
        <end position="287"/>
    </location>
</feature>
<sequence length="369" mass="39751">MNDRTTWPADPHQVWAEATRAAVTHDVDLDRVPGPPIDTLEDFARRVDVPRTYLGAGLILGLFAATAALGTLGATVGGGLDTIRPWGPLAGIAVAIALTVAAVVAIRQGRREHPEQIRAQHQRYLSNPAPVLGQVYRTSFVVPAGDGWTPVVLVLDDRLGDERAGRVHAAVAAWCGRLGTDKKALEAAQRLFGSRGIVAVSEIFGDEADGGYLAREPHWQPGWRLILPKVASGEAEEANCEAEVLTVRDPDKPPQVEPLRLPRASTVLDVLATIAIVVGAAIAGWRFNAWATSGNYWWDACADDFCATGHDIRLLVLGGLTMLLVMGGAVAPPWFHRRRLRFLWALLLIALAAATLVLSAYLARTHPIE</sequence>
<keyword evidence="3" id="KW-1185">Reference proteome</keyword>
<dbReference type="RefSeq" id="WP_377245966.1">
    <property type="nucleotide sequence ID" value="NZ_JBHLUH010000005.1"/>
</dbReference>
<keyword evidence="1" id="KW-0812">Transmembrane</keyword>
<organism evidence="2 3">
    <name type="scientific">Phytohabitans kaempferiae</name>
    <dbReference type="NCBI Taxonomy" id="1620943"/>
    <lineage>
        <taxon>Bacteria</taxon>
        <taxon>Bacillati</taxon>
        <taxon>Actinomycetota</taxon>
        <taxon>Actinomycetes</taxon>
        <taxon>Micromonosporales</taxon>
        <taxon>Micromonosporaceae</taxon>
    </lineage>
</organism>
<feature type="transmembrane region" description="Helical" evidence="1">
    <location>
        <begin position="342"/>
        <end position="363"/>
    </location>
</feature>
<feature type="transmembrane region" description="Helical" evidence="1">
    <location>
        <begin position="86"/>
        <end position="106"/>
    </location>
</feature>
<name>A0ABV6LXL0_9ACTN</name>
<dbReference type="EMBL" id="JBHLUH010000005">
    <property type="protein sequence ID" value="MFC0526978.1"/>
    <property type="molecule type" value="Genomic_DNA"/>
</dbReference>